<comment type="caution">
    <text evidence="2">The sequence shown here is derived from an EMBL/GenBank/DDBJ whole genome shotgun (WGS) entry which is preliminary data.</text>
</comment>
<accession>A0A937A6V4</accession>
<dbReference type="PANTHER" id="PTHR10072:SF41">
    <property type="entry name" value="IRON-SULFUR CLUSTER ASSEMBLY 1 HOMOLOG, MITOCHONDRIAL"/>
    <property type="match status" value="1"/>
</dbReference>
<evidence type="ECO:0000259" key="1">
    <source>
        <dbReference type="Pfam" id="PF01521"/>
    </source>
</evidence>
<evidence type="ECO:0000313" key="2">
    <source>
        <dbReference type="EMBL" id="MBL0764782.1"/>
    </source>
</evidence>
<dbReference type="AlphaFoldDB" id="A0A937A6V4"/>
<feature type="domain" description="Core" evidence="1">
    <location>
        <begin position="4"/>
        <end position="96"/>
    </location>
</feature>
<dbReference type="InterPro" id="IPR035903">
    <property type="entry name" value="HesB-like_dom_sf"/>
</dbReference>
<dbReference type="EMBL" id="JAERQG010000001">
    <property type="protein sequence ID" value="MBL0764782.1"/>
    <property type="molecule type" value="Genomic_DNA"/>
</dbReference>
<evidence type="ECO:0000313" key="3">
    <source>
        <dbReference type="Proteomes" id="UP000642920"/>
    </source>
</evidence>
<dbReference type="Gene3D" id="2.60.300.12">
    <property type="entry name" value="HesB-like domain"/>
    <property type="match status" value="1"/>
</dbReference>
<dbReference type="PANTHER" id="PTHR10072">
    <property type="entry name" value="IRON-SULFUR CLUSTER ASSEMBLY PROTEIN"/>
    <property type="match status" value="1"/>
</dbReference>
<dbReference type="InterPro" id="IPR050322">
    <property type="entry name" value="Fe-S_cluster_asmbl/transfer"/>
</dbReference>
<protein>
    <submittedName>
        <fullName evidence="2">Iron-sulfur cluster assembly accessory protein</fullName>
    </submittedName>
</protein>
<dbReference type="GO" id="GO:0016226">
    <property type="term" value="P:iron-sulfur cluster assembly"/>
    <property type="evidence" value="ECO:0007669"/>
    <property type="project" value="TreeGrafter"/>
</dbReference>
<name>A0A937A6V4_9BACT</name>
<dbReference type="GO" id="GO:0051537">
    <property type="term" value="F:2 iron, 2 sulfur cluster binding"/>
    <property type="evidence" value="ECO:0007669"/>
    <property type="project" value="TreeGrafter"/>
</dbReference>
<dbReference type="InterPro" id="IPR000361">
    <property type="entry name" value="ATAP_core_dom"/>
</dbReference>
<dbReference type="Pfam" id="PF01521">
    <property type="entry name" value="Fe-S_biosyn"/>
    <property type="match status" value="1"/>
</dbReference>
<dbReference type="RefSeq" id="WP_201918678.1">
    <property type="nucleotide sequence ID" value="NZ_JAERQG010000001.1"/>
</dbReference>
<gene>
    <name evidence="2" type="ORF">JKP34_05935</name>
</gene>
<reference evidence="2" key="1">
    <citation type="submission" date="2021-01" db="EMBL/GenBank/DDBJ databases">
        <title>Marivirga sp. nov., isolated from intertidal surface sediments.</title>
        <authorList>
            <person name="Zhang M."/>
        </authorList>
    </citation>
    <scope>NUCLEOTIDE SEQUENCE</scope>
    <source>
        <strain evidence="2">SM1354</strain>
    </source>
</reference>
<dbReference type="GO" id="GO:0005737">
    <property type="term" value="C:cytoplasm"/>
    <property type="evidence" value="ECO:0007669"/>
    <property type="project" value="TreeGrafter"/>
</dbReference>
<dbReference type="SUPFAM" id="SSF89360">
    <property type="entry name" value="HesB-like domain"/>
    <property type="match status" value="1"/>
</dbReference>
<sequence length="98" mass="10813">MIPVDISKEALDEVKNIMANKNIPEGYGLRIGVRGGGGCSVAGMNYILGFDKKKATDKEFKVDGVTIYIEKSHFMYIIGTKVKFVNDNESSGFVFEKV</sequence>
<dbReference type="Proteomes" id="UP000642920">
    <property type="component" value="Unassembled WGS sequence"/>
</dbReference>
<keyword evidence="3" id="KW-1185">Reference proteome</keyword>
<organism evidence="2 3">
    <name type="scientific">Marivirga atlantica</name>
    <dbReference type="NCBI Taxonomy" id="1548457"/>
    <lineage>
        <taxon>Bacteria</taxon>
        <taxon>Pseudomonadati</taxon>
        <taxon>Bacteroidota</taxon>
        <taxon>Cytophagia</taxon>
        <taxon>Cytophagales</taxon>
        <taxon>Marivirgaceae</taxon>
        <taxon>Marivirga</taxon>
    </lineage>
</organism>
<proteinExistence type="predicted"/>